<evidence type="ECO:0000256" key="1">
    <source>
        <dbReference type="SAM" id="Coils"/>
    </source>
</evidence>
<keyword evidence="3" id="KW-1185">Reference proteome</keyword>
<sequence length="123" mass="14759">MESACNSEEIKSCYTFALKAQYHVRKELEEIVQLAEWKILLLESIRKSVVHKKTTIKEIVLSCASTSYEIYDDEMKRLSKEILDLRRWLREAQQQNKEMSHDVTKKVKEVERKERIILEKMRK</sequence>
<gene>
    <name evidence="2" type="ORF">RirG_162510</name>
</gene>
<dbReference type="EMBL" id="JEMT01024756">
    <property type="protein sequence ID" value="EXX62357.1"/>
    <property type="molecule type" value="Genomic_DNA"/>
</dbReference>
<dbReference type="Proteomes" id="UP000022910">
    <property type="component" value="Unassembled WGS sequence"/>
</dbReference>
<reference evidence="2 3" key="1">
    <citation type="submission" date="2014-02" db="EMBL/GenBank/DDBJ databases">
        <title>Single nucleus genome sequencing reveals high similarity among nuclei of an endomycorrhizal fungus.</title>
        <authorList>
            <person name="Lin K."/>
            <person name="Geurts R."/>
            <person name="Zhang Z."/>
            <person name="Limpens E."/>
            <person name="Saunders D.G."/>
            <person name="Mu D."/>
            <person name="Pang E."/>
            <person name="Cao H."/>
            <person name="Cha H."/>
            <person name="Lin T."/>
            <person name="Zhou Q."/>
            <person name="Shang Y."/>
            <person name="Li Y."/>
            <person name="Ivanov S."/>
            <person name="Sharma T."/>
            <person name="Velzen R.V."/>
            <person name="Ruijter N.D."/>
            <person name="Aanen D.K."/>
            <person name="Win J."/>
            <person name="Kamoun S."/>
            <person name="Bisseling T."/>
            <person name="Huang S."/>
        </authorList>
    </citation>
    <scope>NUCLEOTIDE SEQUENCE [LARGE SCALE GENOMIC DNA]</scope>
    <source>
        <strain evidence="3">DAOM197198w</strain>
    </source>
</reference>
<dbReference type="HOGENOM" id="CLU_2016435_0_0_1"/>
<protein>
    <submittedName>
        <fullName evidence="2">Uncharacterized protein</fullName>
    </submittedName>
</protein>
<accession>A0A015IYK5</accession>
<proteinExistence type="predicted"/>
<dbReference type="AlphaFoldDB" id="A0A015IYK5"/>
<keyword evidence="1" id="KW-0175">Coiled coil</keyword>
<dbReference type="OrthoDB" id="10456121at2759"/>
<name>A0A015IYK5_RHIIW</name>
<feature type="coiled-coil region" evidence="1">
    <location>
        <begin position="75"/>
        <end position="109"/>
    </location>
</feature>
<evidence type="ECO:0000313" key="3">
    <source>
        <dbReference type="Proteomes" id="UP000022910"/>
    </source>
</evidence>
<organism evidence="2 3">
    <name type="scientific">Rhizophagus irregularis (strain DAOM 197198w)</name>
    <name type="common">Glomus intraradices</name>
    <dbReference type="NCBI Taxonomy" id="1432141"/>
    <lineage>
        <taxon>Eukaryota</taxon>
        <taxon>Fungi</taxon>
        <taxon>Fungi incertae sedis</taxon>
        <taxon>Mucoromycota</taxon>
        <taxon>Glomeromycotina</taxon>
        <taxon>Glomeromycetes</taxon>
        <taxon>Glomerales</taxon>
        <taxon>Glomeraceae</taxon>
        <taxon>Rhizophagus</taxon>
    </lineage>
</organism>
<comment type="caution">
    <text evidence="2">The sequence shown here is derived from an EMBL/GenBank/DDBJ whole genome shotgun (WGS) entry which is preliminary data.</text>
</comment>
<evidence type="ECO:0000313" key="2">
    <source>
        <dbReference type="EMBL" id="EXX62357.1"/>
    </source>
</evidence>